<dbReference type="AlphaFoldDB" id="A0A1G8QW56"/>
<accession>A0A1G8QW56</accession>
<gene>
    <name evidence="1" type="ORF">SAMN05216605_12184</name>
</gene>
<evidence type="ECO:0000313" key="2">
    <source>
        <dbReference type="Proteomes" id="UP000182894"/>
    </source>
</evidence>
<sequence>MATHINAPSKRLCGHVDEVCFSSRGRAGRLSDRVYASSTLCGDCRSRINLAMQNPSKRFYKMPLPDLVGRDRAVAWAKTIRLANVRSLGPVMAQLADSPDPYARASLAVLTMLFKITSAQFWIDGREFLYGSAWVISEVEHLIRPRSLSVHASSDSAYCYWLQVDPSPIREARASSDALLAHELIPTLHSTVESSPKAATTNASVFL</sequence>
<evidence type="ECO:0000313" key="1">
    <source>
        <dbReference type="EMBL" id="SDJ08972.1"/>
    </source>
</evidence>
<proteinExistence type="predicted"/>
<keyword evidence="2" id="KW-1185">Reference proteome</keyword>
<organism evidence="1 2">
    <name type="scientific">Pseudomonas abietaniphila</name>
    <dbReference type="NCBI Taxonomy" id="89065"/>
    <lineage>
        <taxon>Bacteria</taxon>
        <taxon>Pseudomonadati</taxon>
        <taxon>Pseudomonadota</taxon>
        <taxon>Gammaproteobacteria</taxon>
        <taxon>Pseudomonadales</taxon>
        <taxon>Pseudomonadaceae</taxon>
        <taxon>Pseudomonas</taxon>
    </lineage>
</organism>
<reference evidence="2" key="1">
    <citation type="submission" date="2016-10" db="EMBL/GenBank/DDBJ databases">
        <authorList>
            <person name="Varghese N."/>
            <person name="Submissions S."/>
        </authorList>
    </citation>
    <scope>NUCLEOTIDE SEQUENCE [LARGE SCALE GENOMIC DNA]</scope>
    <source>
        <strain evidence="2">ATCC 700689</strain>
    </source>
</reference>
<name>A0A1G8QW56_9PSED</name>
<dbReference type="EMBL" id="FNCO01000021">
    <property type="protein sequence ID" value="SDJ08972.1"/>
    <property type="molecule type" value="Genomic_DNA"/>
</dbReference>
<dbReference type="STRING" id="89065.SAMN05216605_12184"/>
<protein>
    <submittedName>
        <fullName evidence="1">Uncharacterized protein</fullName>
    </submittedName>
</protein>
<dbReference type="Proteomes" id="UP000182894">
    <property type="component" value="Unassembled WGS sequence"/>
</dbReference>